<gene>
    <name evidence="5" type="ORF">HMPREF9470_04626</name>
</gene>
<proteinExistence type="predicted"/>
<dbReference type="InterPro" id="IPR027417">
    <property type="entry name" value="P-loop_NTPase"/>
</dbReference>
<name>A0A0J9BTT9_9FIRM</name>
<dbReference type="InterPro" id="IPR050093">
    <property type="entry name" value="ABC_SmlMolc_Importer"/>
</dbReference>
<accession>A0A0J9BTT9</accession>
<dbReference type="Pfam" id="PF00005">
    <property type="entry name" value="ABC_tran"/>
    <property type="match status" value="1"/>
</dbReference>
<dbReference type="AlphaFoldDB" id="A0A0J9BTT9"/>
<protein>
    <recommendedName>
        <fullName evidence="4">ABC transporter domain-containing protein</fullName>
    </recommendedName>
</protein>
<dbReference type="SUPFAM" id="SSF52540">
    <property type="entry name" value="P-loop containing nucleoside triphosphate hydrolases"/>
    <property type="match status" value="1"/>
</dbReference>
<dbReference type="PATRIC" id="fig|742734.4.peg.4956"/>
<dbReference type="SMART" id="SM00382">
    <property type="entry name" value="AAA"/>
    <property type="match status" value="1"/>
</dbReference>
<evidence type="ECO:0000313" key="6">
    <source>
        <dbReference type="Proteomes" id="UP000037392"/>
    </source>
</evidence>
<dbReference type="InterPro" id="IPR003439">
    <property type="entry name" value="ABC_transporter-like_ATP-bd"/>
</dbReference>
<feature type="domain" description="ABC transporter" evidence="4">
    <location>
        <begin position="3"/>
        <end position="262"/>
    </location>
</feature>
<evidence type="ECO:0000259" key="4">
    <source>
        <dbReference type="PROSITE" id="PS50893"/>
    </source>
</evidence>
<organism evidence="5 6">
    <name type="scientific">[Clostridium] citroniae WAL-19142</name>
    <dbReference type="NCBI Taxonomy" id="742734"/>
    <lineage>
        <taxon>Bacteria</taxon>
        <taxon>Bacillati</taxon>
        <taxon>Bacillota</taxon>
        <taxon>Clostridia</taxon>
        <taxon>Lachnospirales</taxon>
        <taxon>Lachnospiraceae</taxon>
        <taxon>Enterocloster</taxon>
    </lineage>
</organism>
<dbReference type="PANTHER" id="PTHR42781:SF4">
    <property type="entry name" value="SPERMIDINE_PUTRESCINE IMPORT ATP-BINDING PROTEIN POTA"/>
    <property type="match status" value="1"/>
</dbReference>
<evidence type="ECO:0000256" key="3">
    <source>
        <dbReference type="ARBA" id="ARBA00022840"/>
    </source>
</evidence>
<keyword evidence="3" id="KW-0067">ATP-binding</keyword>
<dbReference type="Proteomes" id="UP000037392">
    <property type="component" value="Unassembled WGS sequence"/>
</dbReference>
<dbReference type="EMBL" id="ADLK01000032">
    <property type="protein sequence ID" value="KMW16188.1"/>
    <property type="molecule type" value="Genomic_DNA"/>
</dbReference>
<dbReference type="GO" id="GO:0005524">
    <property type="term" value="F:ATP binding"/>
    <property type="evidence" value="ECO:0007669"/>
    <property type="project" value="UniProtKB-KW"/>
</dbReference>
<dbReference type="GO" id="GO:0016887">
    <property type="term" value="F:ATP hydrolysis activity"/>
    <property type="evidence" value="ECO:0007669"/>
    <property type="project" value="InterPro"/>
</dbReference>
<comment type="caution">
    <text evidence="5">The sequence shown here is derived from an EMBL/GenBank/DDBJ whole genome shotgun (WGS) entry which is preliminary data.</text>
</comment>
<evidence type="ECO:0000256" key="1">
    <source>
        <dbReference type="ARBA" id="ARBA00022448"/>
    </source>
</evidence>
<dbReference type="PANTHER" id="PTHR42781">
    <property type="entry name" value="SPERMIDINE/PUTRESCINE IMPORT ATP-BINDING PROTEIN POTA"/>
    <property type="match status" value="1"/>
</dbReference>
<dbReference type="Gene3D" id="3.40.50.300">
    <property type="entry name" value="P-loop containing nucleotide triphosphate hydrolases"/>
    <property type="match status" value="1"/>
</dbReference>
<dbReference type="InterPro" id="IPR003593">
    <property type="entry name" value="AAA+_ATPase"/>
</dbReference>
<evidence type="ECO:0000313" key="5">
    <source>
        <dbReference type="EMBL" id="KMW16188.1"/>
    </source>
</evidence>
<dbReference type="PROSITE" id="PS00211">
    <property type="entry name" value="ABC_TRANSPORTER_1"/>
    <property type="match status" value="1"/>
</dbReference>
<evidence type="ECO:0000256" key="2">
    <source>
        <dbReference type="ARBA" id="ARBA00022741"/>
    </source>
</evidence>
<keyword evidence="1" id="KW-0813">Transport</keyword>
<keyword evidence="2" id="KW-0547">Nucleotide-binding</keyword>
<reference evidence="5 6" key="1">
    <citation type="submission" date="2011-04" db="EMBL/GenBank/DDBJ databases">
        <title>The Genome Sequence of Clostridium citroniae WAL-19142.</title>
        <authorList>
            <consortium name="The Broad Institute Genome Sequencing Platform"/>
            <person name="Earl A."/>
            <person name="Ward D."/>
            <person name="Feldgarden M."/>
            <person name="Gevers D."/>
            <person name="Warren Y.A."/>
            <person name="Tyrrell K.L."/>
            <person name="Citron D.M."/>
            <person name="Goldstein E.J."/>
            <person name="Daigneault M."/>
            <person name="Allen-Vercoe E."/>
            <person name="Young S.K."/>
            <person name="Zeng Q."/>
            <person name="Gargeya S."/>
            <person name="Fitzgerald M."/>
            <person name="Haas B."/>
            <person name="Abouelleil A."/>
            <person name="Alvarado L."/>
            <person name="Arachchi H.M."/>
            <person name="Berlin A."/>
            <person name="Brown A."/>
            <person name="Chapman S.B."/>
            <person name="Chen Z."/>
            <person name="Dunbar C."/>
            <person name="Freedman E."/>
            <person name="Gearin G."/>
            <person name="Gellesch M."/>
            <person name="Goldberg J."/>
            <person name="Griggs A."/>
            <person name="Gujja S."/>
            <person name="Heilman E.R."/>
            <person name="Heiman D."/>
            <person name="Howarth C."/>
            <person name="Larson L."/>
            <person name="Lui A."/>
            <person name="MacDonald P.J."/>
            <person name="Mehta T."/>
            <person name="Montmayeur A."/>
            <person name="Murphy C."/>
            <person name="Neiman D."/>
            <person name="Pearson M."/>
            <person name="Priest M."/>
            <person name="Roberts A."/>
            <person name="Saif S."/>
            <person name="Shea T."/>
            <person name="Shenoy N."/>
            <person name="Sisk P."/>
            <person name="Stolte C."/>
            <person name="Sykes S."/>
            <person name="White J."/>
            <person name="Yandava C."/>
            <person name="Wortman J."/>
            <person name="Nusbaum C."/>
            <person name="Birren B."/>
        </authorList>
    </citation>
    <scope>NUCLEOTIDE SEQUENCE [LARGE SCALE GENOMIC DNA]</scope>
    <source>
        <strain evidence="5 6">WAL-19142</strain>
    </source>
</reference>
<sequence length="386" mass="43083">MIVSSEHNLRLGVNIKKKLKEFSLDMEFEAGKGCLGILGPSGCGKSMTLKSIAGIVRPDSGRIAIQYAQGEAAGGRVLYDSSLKVNQKPQVRRVGYLFQNYALFPNMTVEQNIATGLNATGGRLSEARKRQPLTVSEKGDKVREMISRFRLEGLERRYPSQLSGGQQQRVALARILAYEPEVLLLDEPFSAMDTYLREGLRLELAKVILDYDGVTVMVTHDRDEAYQLCDNLLLLDRGRVLSGGRTRDIFQEPVTCQAARLTGCKNISRIERLGDRRIKALDWGGLELVTDRKVDDTITAVGIRAHDFEPLSDGEADTWKQAQNGNLIRVGTPSISEMPFEWYVTLDNGLWWKKEKDIHTHNTAGLVPAWLRVEPSALLLLTGNLE</sequence>
<dbReference type="InterPro" id="IPR017871">
    <property type="entry name" value="ABC_transporter-like_CS"/>
</dbReference>
<dbReference type="PROSITE" id="PS50893">
    <property type="entry name" value="ABC_TRANSPORTER_2"/>
    <property type="match status" value="1"/>
</dbReference>